<gene>
    <name evidence="1" type="ORF">LZA78_02870</name>
</gene>
<reference evidence="1 2" key="1">
    <citation type="submission" date="2021-12" db="EMBL/GenBank/DDBJ databases">
        <title>Sinirhodobacter sp. WL0062 is a bacterium isolated from seawater.</title>
        <authorList>
            <person name="Wang L."/>
            <person name="He W."/>
            <person name="Zhang D.-F."/>
        </authorList>
    </citation>
    <scope>NUCLEOTIDE SEQUENCE [LARGE SCALE GENOMIC DNA]</scope>
    <source>
        <strain evidence="1 2">WL0062</strain>
    </source>
</reference>
<evidence type="ECO:0000313" key="1">
    <source>
        <dbReference type="EMBL" id="MCE5972432.1"/>
    </source>
</evidence>
<dbReference type="RefSeq" id="WP_233675453.1">
    <property type="nucleotide sequence ID" value="NZ_JAJUOS010000002.1"/>
</dbReference>
<organism evidence="1 2">
    <name type="scientific">Rhodobacter flavimaris</name>
    <dbReference type="NCBI Taxonomy" id="2907145"/>
    <lineage>
        <taxon>Bacteria</taxon>
        <taxon>Pseudomonadati</taxon>
        <taxon>Pseudomonadota</taxon>
        <taxon>Alphaproteobacteria</taxon>
        <taxon>Rhodobacterales</taxon>
        <taxon>Rhodobacter group</taxon>
        <taxon>Rhodobacter</taxon>
    </lineage>
</organism>
<dbReference type="Proteomes" id="UP001521181">
    <property type="component" value="Unassembled WGS sequence"/>
</dbReference>
<protein>
    <submittedName>
        <fullName evidence="1">Uncharacterized protein</fullName>
    </submittedName>
</protein>
<sequence length="130" mass="14755">MQNSNSKYVVRFQGDEICAETLADILVQVLQHLEAFKPGTLERLSHMSRGKRWIVARSQVHLYPDRPDLAHMARRVNKEWHVGTNYSARDVNAILSYASVAAGLGRERLYLQPPLASKPTSLEDLLRDLS</sequence>
<proteinExistence type="predicted"/>
<comment type="caution">
    <text evidence="1">The sequence shown here is derived from an EMBL/GenBank/DDBJ whole genome shotgun (WGS) entry which is preliminary data.</text>
</comment>
<keyword evidence="2" id="KW-1185">Reference proteome</keyword>
<accession>A0ABS8YRB2</accession>
<name>A0ABS8YRB2_9RHOB</name>
<evidence type="ECO:0000313" key="2">
    <source>
        <dbReference type="Proteomes" id="UP001521181"/>
    </source>
</evidence>
<dbReference type="EMBL" id="JAJUOS010000002">
    <property type="protein sequence ID" value="MCE5972432.1"/>
    <property type="molecule type" value="Genomic_DNA"/>
</dbReference>